<evidence type="ECO:0000256" key="7">
    <source>
        <dbReference type="ARBA" id="ARBA00022989"/>
    </source>
</evidence>
<evidence type="ECO:0000256" key="11">
    <source>
        <dbReference type="ARBA" id="ARBA00038888"/>
    </source>
</evidence>
<evidence type="ECO:0000256" key="8">
    <source>
        <dbReference type="ARBA" id="ARBA00023136"/>
    </source>
</evidence>
<gene>
    <name evidence="18" type="ORF">SU7_1172</name>
</gene>
<feature type="signal peptide" evidence="15">
    <location>
        <begin position="1"/>
        <end position="24"/>
    </location>
</feature>
<dbReference type="EMBL" id="ALIE01000083">
    <property type="protein sequence ID" value="EJS43736.1"/>
    <property type="molecule type" value="Genomic_DNA"/>
</dbReference>
<dbReference type="Proteomes" id="UP000006968">
    <property type="component" value="Chromosome VII"/>
</dbReference>
<dbReference type="HOGENOM" id="CLU_007380_2_0_1"/>
<dbReference type="EC" id="3.2.1.106" evidence="11 13"/>
<dbReference type="GO" id="GO:0009311">
    <property type="term" value="P:oligosaccharide metabolic process"/>
    <property type="evidence" value="ECO:0007669"/>
    <property type="project" value="UniProtKB-UniRule"/>
</dbReference>
<keyword evidence="9 14" id="KW-0325">Glycoprotein</keyword>
<dbReference type="InterPro" id="IPR012341">
    <property type="entry name" value="6hp_glycosidase-like_sf"/>
</dbReference>
<dbReference type="InterPro" id="IPR008928">
    <property type="entry name" value="6-hairpin_glycosidase_sf"/>
</dbReference>
<keyword evidence="3" id="KW-0812">Transmembrane</keyword>
<dbReference type="GO" id="GO:0004573">
    <property type="term" value="F:Glc3Man9GlcNAc2 oligosaccharide glucosidase activity"/>
    <property type="evidence" value="ECO:0007669"/>
    <property type="project" value="UniProtKB-UniRule"/>
</dbReference>
<evidence type="ECO:0000313" key="19">
    <source>
        <dbReference type="Proteomes" id="UP000006968"/>
    </source>
</evidence>
<dbReference type="GO" id="GO:0006487">
    <property type="term" value="P:protein N-linked glycosylation"/>
    <property type="evidence" value="ECO:0007669"/>
    <property type="project" value="UniProtKB-UniRule"/>
</dbReference>
<evidence type="ECO:0000313" key="18">
    <source>
        <dbReference type="EMBL" id="EJS43736.1"/>
    </source>
</evidence>
<dbReference type="PANTHER" id="PTHR10412:SF11">
    <property type="entry name" value="MANNOSYL-OLIGOSACCHARIDE GLUCOSIDASE"/>
    <property type="match status" value="1"/>
</dbReference>
<keyword evidence="4 13" id="KW-0378">Hydrolase</keyword>
<dbReference type="FunFam" id="1.50.10.10:FF:000027">
    <property type="entry name" value="Probable mannosyl-oligosaccharide glucosidase"/>
    <property type="match status" value="1"/>
</dbReference>
<evidence type="ECO:0000256" key="10">
    <source>
        <dbReference type="ARBA" id="ARBA00023295"/>
    </source>
</evidence>
<proteinExistence type="inferred from homology"/>
<dbReference type="OrthoDB" id="410058at2759"/>
<comment type="catalytic activity">
    <reaction evidence="12 13">
        <text>N(4)-(alpha-D-Glc-(1-&gt;2)-alpha-D-Glc-(1-&gt;3)-alpha-D-Glc-(1-&gt;3)-alpha-D-Man-(1-&gt;2)-alpha-D-Man-(1-&gt;2)-alpha-D-Man-(1-&gt;3)-[alpha-D-Man-(1-&gt;2)-alpha-D-Man-(1-&gt;3)-[alpha-D-Man-(1-&gt;2)-alpha-D-Man-(1-&gt;6)]-alpha-D-Man-(1-&gt;6)]-beta-D-Man-(1-&gt;4)-beta-D-GlcNAc-(1-&gt;4)-beta-D-GlcNAc)-L-asparaginyl-[protein] + H2O = N(4)-(alpha-D-Glc-(1-&gt;3)-alpha-D-Glc-(1-&gt;3)-alpha-D-Man-(1-&gt;2)-alpha-D-Man-(1-&gt;2)-alpha-D-Man-(1-&gt;3)-[alpha-D-Man-(1-&gt;2)-alpha-D-Man-(1-&gt;3)-[alpha-D-Man-(1-&gt;2)-alpha-D-Man-(1-&gt;6)]-alpha-D-Man-(1-&gt;6)]-beta-D-Man-(1-&gt;4)-beta-D-GlcNAc-(1-&gt;4)-beta-D-GlcNAc)-L-asparaginyl-[protein] + beta-D-glucose</text>
        <dbReference type="Rhea" id="RHEA:55988"/>
        <dbReference type="Rhea" id="RHEA-COMP:12806"/>
        <dbReference type="Rhea" id="RHEA-COMP:14355"/>
        <dbReference type="ChEBI" id="CHEBI:15377"/>
        <dbReference type="ChEBI" id="CHEBI:15903"/>
        <dbReference type="ChEBI" id="CHEBI:59082"/>
        <dbReference type="ChEBI" id="CHEBI:132537"/>
        <dbReference type="EC" id="3.2.1.106"/>
    </reaction>
</comment>
<sequence>MFNSRLRVFKLVWILANIALLVSATFSVDKLEEFEEYQKFTNESLLWAPYRSNCYFGMRPRYVSESPLIMGVMWFNSLSQDGLHSLRHFATPQDKLQKYGWEVYDPRIGGKEIFIDGKNNLNLTVYFVKSRNGENWSVRVHGEPLDPEKPSTASIVLYFSQNGGELDGKSSLAMINQDGPNDLKFFGYSKELGEYDLTVKDNFGHYFNNPAYDTMEVAPGSDCSKTSHISLQIPDGEVWKARDVFQSLVSDSIRDILEKEETKQRPADLIPSVLTIRNLYDFNPGSFHYVQKTFDLTKQEGFEFDITYNKLETSQSISTKEQVTELIAWSLNEINARFDRHFSFEEGPDSIESVDVKRRFALETLSNLLGGIGYFYGKQLIDRETEFDESQFDEIKLLNAKEEGPFELFTSVPSRGFFPRGFYWDEGFHLLQIMEYDFDLAFEILASWFEMIEDDSGWIAREIILGNEARSKVPEEFQVQNPNIANPPTLLLAFSEMLSKAIENIGDLGSDSNEQVTFNGKTSNFMTNNLEANSDLLTEYAKKIYPKLMKHYNWFKDSQAGLIDEYAEICEDEGIWDKIHKNEVYRWVGRTFTHCLPSGMDDYPRAQPPDVAELNVDALAWVGVMTRSMKQIAHVLKLTEDEEKYAEIEQNVVENLDLLHWSEKDNCYCDISIDPEDEDVKEFVCHEGYISLLPFALKLIPRDSPKLEKVVALMSDPEKIFSEYGLLSLSRQDEYFGKGENYWRGPIWMNINYLCLDAMRYYYPEVTFDGAGEAGKAGNAKKLYQTLKTNLSNNIYKVWKEQGYCYENYSPIDGHGTGAEHFTGWTALVVNILGRF</sequence>
<comment type="similarity">
    <text evidence="2 13">Belongs to the glycosyl hydrolase 63 family.</text>
</comment>
<evidence type="ECO:0000256" key="5">
    <source>
        <dbReference type="ARBA" id="ARBA00022824"/>
    </source>
</evidence>
<evidence type="ECO:0000256" key="9">
    <source>
        <dbReference type="ARBA" id="ARBA00023180"/>
    </source>
</evidence>
<dbReference type="PANTHER" id="PTHR10412">
    <property type="entry name" value="MANNOSYL-OLIGOSACCHARIDE GLUCOSIDASE"/>
    <property type="match status" value="1"/>
</dbReference>
<comment type="pathway">
    <text evidence="14">Glycan metabolism; N-glycan degradation.</text>
</comment>
<keyword evidence="19" id="KW-1185">Reference proteome</keyword>
<dbReference type="GO" id="GO:0005789">
    <property type="term" value="C:endoplasmic reticulum membrane"/>
    <property type="evidence" value="ECO:0007669"/>
    <property type="project" value="UniProtKB-SubCell"/>
</dbReference>
<evidence type="ECO:0000256" key="12">
    <source>
        <dbReference type="ARBA" id="ARBA00052431"/>
    </source>
</evidence>
<evidence type="ECO:0000256" key="15">
    <source>
        <dbReference type="SAM" id="SignalP"/>
    </source>
</evidence>
<keyword evidence="7" id="KW-1133">Transmembrane helix</keyword>
<dbReference type="Pfam" id="PF03200">
    <property type="entry name" value="Glyco_hydro_63"/>
    <property type="match status" value="1"/>
</dbReference>
<feature type="domain" description="Glycosyl hydrolase family 63 N-terminal" evidence="17">
    <location>
        <begin position="44"/>
        <end position="265"/>
    </location>
</feature>
<dbReference type="InterPro" id="IPR031631">
    <property type="entry name" value="Glyco_hydro_63N"/>
</dbReference>
<dbReference type="Gene3D" id="1.50.10.10">
    <property type="match status" value="1"/>
</dbReference>
<comment type="function">
    <text evidence="13">Cleaves the distal alpha 1,2-linked glucose residue from the Glc(3)Man(9)GlcNAc(2) oligosaccharide precursor.</text>
</comment>
<keyword evidence="10 13" id="KW-0326">Glycosidase</keyword>
<evidence type="ECO:0000256" key="4">
    <source>
        <dbReference type="ARBA" id="ARBA00022801"/>
    </source>
</evidence>
<feature type="domain" description="Glycosyl hydrolase family 63 C-terminal" evidence="16">
    <location>
        <begin position="319"/>
        <end position="834"/>
    </location>
</feature>
<reference evidence="18 19" key="1">
    <citation type="journal article" date="2013" name="BMC Genomics">
        <title>High quality de novo sequencing and assembly of the Saccharomyces arboricolus genome.</title>
        <authorList>
            <person name="Liti G."/>
            <person name="Nguyen Ba A.N."/>
            <person name="Blythe M."/>
            <person name="Mueller C.A."/>
            <person name="Bergstroem A."/>
            <person name="Cubillos F.A."/>
            <person name="Dafhnis-Calas F."/>
            <person name="Khoshraftar S."/>
            <person name="Malla S."/>
            <person name="Mehta N."/>
            <person name="Siow C.C."/>
            <person name="Warringer J."/>
            <person name="Moses A.M."/>
            <person name="Louis E.J."/>
            <person name="Nieduszynski C.A."/>
        </authorList>
    </citation>
    <scope>NUCLEOTIDE SEQUENCE [LARGE SCALE GENOMIC DNA]</scope>
    <source>
        <strain evidence="19">H-6 / AS 2.3317 / CBS 10644</strain>
    </source>
</reference>
<evidence type="ECO:0000256" key="3">
    <source>
        <dbReference type="ARBA" id="ARBA00022692"/>
    </source>
</evidence>
<evidence type="ECO:0000259" key="17">
    <source>
        <dbReference type="Pfam" id="PF16923"/>
    </source>
</evidence>
<dbReference type="SUPFAM" id="SSF48208">
    <property type="entry name" value="Six-hairpin glycosidases"/>
    <property type="match status" value="1"/>
</dbReference>
<dbReference type="Gene3D" id="2.70.98.110">
    <property type="entry name" value="Glycosyl hydrolase family 63, N-terminal domain"/>
    <property type="match status" value="1"/>
</dbReference>
<dbReference type="AlphaFoldDB" id="J8Q536"/>
<keyword evidence="15" id="KW-0732">Signal</keyword>
<dbReference type="InterPro" id="IPR038518">
    <property type="entry name" value="Glyco_hydro_63N_sf"/>
</dbReference>
<evidence type="ECO:0000259" key="16">
    <source>
        <dbReference type="Pfam" id="PF03200"/>
    </source>
</evidence>
<dbReference type="InterPro" id="IPR031335">
    <property type="entry name" value="Glyco_hydro_63_C"/>
</dbReference>
<accession>J8Q536</accession>
<comment type="caution">
    <text evidence="18">The sequence shown here is derived from an EMBL/GenBank/DDBJ whole genome shotgun (WGS) entry which is preliminary data.</text>
</comment>
<comment type="subcellular location">
    <subcellularLocation>
        <location evidence="1 13">Endoplasmic reticulum membrane</location>
        <topology evidence="1 13">Single-pass type II membrane protein</topology>
    </subcellularLocation>
</comment>
<evidence type="ECO:0000256" key="1">
    <source>
        <dbReference type="ARBA" id="ARBA00004648"/>
    </source>
</evidence>
<evidence type="ECO:0000256" key="14">
    <source>
        <dbReference type="RuleBase" id="RU369107"/>
    </source>
</evidence>
<name>J8Q536_SACAR</name>
<dbReference type="Pfam" id="PF16923">
    <property type="entry name" value="Glyco_hydro_63N"/>
    <property type="match status" value="1"/>
</dbReference>
<dbReference type="InterPro" id="IPR004888">
    <property type="entry name" value="Glycoside_hydrolase_63"/>
</dbReference>
<keyword evidence="6" id="KW-0735">Signal-anchor</keyword>
<evidence type="ECO:0000256" key="2">
    <source>
        <dbReference type="ARBA" id="ARBA00010833"/>
    </source>
</evidence>
<keyword evidence="5 13" id="KW-0256">Endoplasmic reticulum</keyword>
<keyword evidence="8" id="KW-0472">Membrane</keyword>
<evidence type="ECO:0000256" key="13">
    <source>
        <dbReference type="RuleBase" id="RU368089"/>
    </source>
</evidence>
<evidence type="ECO:0000256" key="6">
    <source>
        <dbReference type="ARBA" id="ARBA00022968"/>
    </source>
</evidence>
<organism evidence="18 19">
    <name type="scientific">Saccharomyces arboricola (strain H-6 / AS 2.3317 / CBS 10644)</name>
    <name type="common">Yeast</name>
    <dbReference type="NCBI Taxonomy" id="1160507"/>
    <lineage>
        <taxon>Eukaryota</taxon>
        <taxon>Fungi</taxon>
        <taxon>Dikarya</taxon>
        <taxon>Ascomycota</taxon>
        <taxon>Saccharomycotina</taxon>
        <taxon>Saccharomycetes</taxon>
        <taxon>Saccharomycetales</taxon>
        <taxon>Saccharomycetaceae</taxon>
        <taxon>Saccharomyces</taxon>
    </lineage>
</organism>
<protein>
    <recommendedName>
        <fullName evidence="11 13">Mannosyl-oligosaccharide glucosidase</fullName>
        <ecNumber evidence="11 13">3.2.1.106</ecNumber>
    </recommendedName>
    <alternativeName>
        <fullName evidence="14">Glucosidase I</fullName>
    </alternativeName>
</protein>
<feature type="chain" id="PRO_5003814429" description="Mannosyl-oligosaccharide glucosidase" evidence="15">
    <location>
        <begin position="25"/>
        <end position="836"/>
    </location>
</feature>